<protein>
    <submittedName>
        <fullName evidence="1">Uncharacterized protein</fullName>
    </submittedName>
</protein>
<organism evidence="1">
    <name type="scientific">marine sediment metagenome</name>
    <dbReference type="NCBI Taxonomy" id="412755"/>
    <lineage>
        <taxon>unclassified sequences</taxon>
        <taxon>metagenomes</taxon>
        <taxon>ecological metagenomes</taxon>
    </lineage>
</organism>
<dbReference type="AlphaFoldDB" id="X0XRG2"/>
<gene>
    <name evidence="1" type="ORF">S01H1_72772</name>
</gene>
<comment type="caution">
    <text evidence="1">The sequence shown here is derived from an EMBL/GenBank/DDBJ whole genome shotgun (WGS) entry which is preliminary data.</text>
</comment>
<accession>X0XRG2</accession>
<feature type="non-terminal residue" evidence="1">
    <location>
        <position position="110"/>
    </location>
</feature>
<reference evidence="1" key="1">
    <citation type="journal article" date="2014" name="Front. Microbiol.">
        <title>High frequency of phylogenetically diverse reductive dehalogenase-homologous genes in deep subseafloor sedimentary metagenomes.</title>
        <authorList>
            <person name="Kawai M."/>
            <person name="Futagami T."/>
            <person name="Toyoda A."/>
            <person name="Takaki Y."/>
            <person name="Nishi S."/>
            <person name="Hori S."/>
            <person name="Arai W."/>
            <person name="Tsubouchi T."/>
            <person name="Morono Y."/>
            <person name="Uchiyama I."/>
            <person name="Ito T."/>
            <person name="Fujiyama A."/>
            <person name="Inagaki F."/>
            <person name="Takami H."/>
        </authorList>
    </citation>
    <scope>NUCLEOTIDE SEQUENCE</scope>
    <source>
        <strain evidence="1">Expedition CK06-06</strain>
    </source>
</reference>
<sequence>MYDLRTTLKAEAGEAIGHGQSVFIAQDGLVYLCDNASGDLCHGWALTARASGGMVTIATACRMKVDLVQQIGAIVYSGELGGGTAPSTTLVALGALAGVICGIGIAADAV</sequence>
<evidence type="ECO:0000313" key="1">
    <source>
        <dbReference type="EMBL" id="GAG37922.1"/>
    </source>
</evidence>
<dbReference type="EMBL" id="BARS01048571">
    <property type="protein sequence ID" value="GAG37922.1"/>
    <property type="molecule type" value="Genomic_DNA"/>
</dbReference>
<proteinExistence type="predicted"/>
<name>X0XRG2_9ZZZZ</name>